<protein>
    <submittedName>
        <fullName evidence="2">Uncharacterized protein</fullName>
    </submittedName>
</protein>
<evidence type="ECO:0000256" key="1">
    <source>
        <dbReference type="SAM" id="MobiDB-lite"/>
    </source>
</evidence>
<evidence type="ECO:0000313" key="3">
    <source>
        <dbReference type="Proteomes" id="UP001056937"/>
    </source>
</evidence>
<dbReference type="EMBL" id="CP084931">
    <property type="protein sequence ID" value="USI74901.1"/>
    <property type="molecule type" value="Genomic_DNA"/>
</dbReference>
<organism evidence="2 3">
    <name type="scientific">Sphingomonas morindae</name>
    <dbReference type="NCBI Taxonomy" id="1541170"/>
    <lineage>
        <taxon>Bacteria</taxon>
        <taxon>Pseudomonadati</taxon>
        <taxon>Pseudomonadota</taxon>
        <taxon>Alphaproteobacteria</taxon>
        <taxon>Sphingomonadales</taxon>
        <taxon>Sphingomonadaceae</taxon>
        <taxon>Sphingomonas</taxon>
    </lineage>
</organism>
<reference evidence="2" key="1">
    <citation type="journal article" date="2022" name="Toxins">
        <title>Genomic Analysis of Sphingopyxis sp. USTB-05 for Biodegrading Cyanobacterial Hepatotoxins.</title>
        <authorList>
            <person name="Liu C."/>
            <person name="Xu Q."/>
            <person name="Zhao Z."/>
            <person name="Zhang H."/>
            <person name="Liu X."/>
            <person name="Yin C."/>
            <person name="Liu Y."/>
            <person name="Yan H."/>
        </authorList>
    </citation>
    <scope>NUCLEOTIDE SEQUENCE</scope>
    <source>
        <strain evidence="2">NBD5</strain>
    </source>
</reference>
<sequence length="493" mass="52855">MMASAVPFILFESSLGRIVRSMQPEGLHASLNDIPIVFEVTMAAPLRQRFRQSPVLNNDVQLKLAAAIRDVIQREIFPFINDNSRADPALRARVAGVFQRATPRLQAIVVEALGGALRGSAAWRDYRLDSGKEIARIGLTLTFVAVAAGLAPPTSGVSIAFLIVSLVRGLTDATKKFSEAYRTAEESRARLLAEIQRLRAAYAKGQTTGRAAQLGGALAHALTLGKMAASFNSDPLPGFTRIKTELNAYKGKLGHLNARAEQLGRRLYELLDLIEQYEAEQGDAGQRPRLARLRRDVTGLLEDGVRSPGFRGRATISGAWTRCQTGLAELALVENQFKALKALETREGAIVRADRVVTLLTNLAVTLAGYNAPLGLQDRSGAAIEAALKLAPGHPGPAAGGTALGLGFMRQFMSLFKDSHALAKELGLVGKKPDAADQLLAELEAEFRRPPAPEAAPRLPNLSFPAALEIVVPGAPPIRMPPPTRPPPPVPTS</sequence>
<accession>A0ABY4XDV6</accession>
<gene>
    <name evidence="2" type="ORF">LHA26_17160</name>
</gene>
<feature type="region of interest" description="Disordered" evidence="1">
    <location>
        <begin position="474"/>
        <end position="493"/>
    </location>
</feature>
<name>A0ABY4XDV6_9SPHN</name>
<evidence type="ECO:0000313" key="2">
    <source>
        <dbReference type="EMBL" id="USI74901.1"/>
    </source>
</evidence>
<dbReference type="Proteomes" id="UP001056937">
    <property type="component" value="Chromosome 2"/>
</dbReference>
<proteinExistence type="predicted"/>
<dbReference type="RefSeq" id="WP_252168716.1">
    <property type="nucleotide sequence ID" value="NZ_CP084931.1"/>
</dbReference>
<keyword evidence="3" id="KW-1185">Reference proteome</keyword>